<dbReference type="RefSeq" id="WP_267163401.1">
    <property type="nucleotide sequence ID" value="NZ_CP112972.1"/>
</dbReference>
<keyword evidence="4" id="KW-1185">Reference proteome</keyword>
<feature type="transmembrane region" description="Helical" evidence="1">
    <location>
        <begin position="31"/>
        <end position="52"/>
    </location>
</feature>
<dbReference type="AlphaFoldDB" id="A0ABD5VWD7"/>
<dbReference type="Proteomes" id="UP001596445">
    <property type="component" value="Unassembled WGS sequence"/>
</dbReference>
<gene>
    <name evidence="3" type="ORF">ACFQQG_04895</name>
</gene>
<feature type="transmembrane region" description="Helical" evidence="1">
    <location>
        <begin position="6"/>
        <end position="24"/>
    </location>
</feature>
<dbReference type="GeneID" id="76629520"/>
<keyword evidence="1" id="KW-0472">Membrane</keyword>
<evidence type="ECO:0000256" key="1">
    <source>
        <dbReference type="SAM" id="Phobius"/>
    </source>
</evidence>
<keyword evidence="1" id="KW-1133">Transmembrane helix</keyword>
<evidence type="ECO:0000259" key="2">
    <source>
        <dbReference type="Pfam" id="PF26452"/>
    </source>
</evidence>
<keyword evidence="1" id="KW-0812">Transmembrane</keyword>
<proteinExistence type="predicted"/>
<name>A0ABD5VWD7_9EURY</name>
<organism evidence="3 4">
    <name type="scientific">Halovenus salina</name>
    <dbReference type="NCBI Taxonomy" id="1510225"/>
    <lineage>
        <taxon>Archaea</taxon>
        <taxon>Methanobacteriati</taxon>
        <taxon>Methanobacteriota</taxon>
        <taxon>Stenosarchaea group</taxon>
        <taxon>Halobacteria</taxon>
        <taxon>Halobacteriales</taxon>
        <taxon>Haloarculaceae</taxon>
        <taxon>Halovenus</taxon>
    </lineage>
</organism>
<evidence type="ECO:0000313" key="4">
    <source>
        <dbReference type="Proteomes" id="UP001596445"/>
    </source>
</evidence>
<feature type="domain" description="DUF8131" evidence="2">
    <location>
        <begin position="1"/>
        <end position="60"/>
    </location>
</feature>
<dbReference type="InterPro" id="IPR058444">
    <property type="entry name" value="DUF8131"/>
</dbReference>
<comment type="caution">
    <text evidence="3">The sequence shown here is derived from an EMBL/GenBank/DDBJ whole genome shotgun (WGS) entry which is preliminary data.</text>
</comment>
<dbReference type="EMBL" id="JBHSZI010000001">
    <property type="protein sequence ID" value="MFC7057631.1"/>
    <property type="molecule type" value="Genomic_DNA"/>
</dbReference>
<dbReference type="Pfam" id="PF26452">
    <property type="entry name" value="DUF8131"/>
    <property type="match status" value="1"/>
</dbReference>
<protein>
    <submittedName>
        <fullName evidence="3">Cytochrome-ba3 oxidase subunit</fullName>
    </submittedName>
</protein>
<accession>A0ABD5VWD7</accession>
<sequence length="66" mass="6960">MALSPQRVGLLSLLALVPVGVYLMGTAPLRLLAVVLTTVNVILITASLYYLFGDAPTDLGYDSLPV</sequence>
<reference evidence="3 4" key="1">
    <citation type="journal article" date="2019" name="Int. J. Syst. Evol. Microbiol.">
        <title>The Global Catalogue of Microorganisms (GCM) 10K type strain sequencing project: providing services to taxonomists for standard genome sequencing and annotation.</title>
        <authorList>
            <consortium name="The Broad Institute Genomics Platform"/>
            <consortium name="The Broad Institute Genome Sequencing Center for Infectious Disease"/>
            <person name="Wu L."/>
            <person name="Ma J."/>
        </authorList>
    </citation>
    <scope>NUCLEOTIDE SEQUENCE [LARGE SCALE GENOMIC DNA]</scope>
    <source>
        <strain evidence="3 4">JCM 30072</strain>
    </source>
</reference>
<evidence type="ECO:0000313" key="3">
    <source>
        <dbReference type="EMBL" id="MFC7057631.1"/>
    </source>
</evidence>